<evidence type="ECO:0000313" key="3">
    <source>
        <dbReference type="Proteomes" id="UP000027100"/>
    </source>
</evidence>
<dbReference type="AlphaFoldDB" id="A0A062VCE8"/>
<dbReference type="Proteomes" id="UP000027100">
    <property type="component" value="Unassembled WGS sequence"/>
</dbReference>
<evidence type="ECO:0000256" key="1">
    <source>
        <dbReference type="SAM" id="Phobius"/>
    </source>
</evidence>
<organism evidence="2 3">
    <name type="scientific">Hyphomonas polymorpha PS728</name>
    <dbReference type="NCBI Taxonomy" id="1280954"/>
    <lineage>
        <taxon>Bacteria</taxon>
        <taxon>Pseudomonadati</taxon>
        <taxon>Pseudomonadota</taxon>
        <taxon>Alphaproteobacteria</taxon>
        <taxon>Hyphomonadales</taxon>
        <taxon>Hyphomonadaceae</taxon>
        <taxon>Hyphomonas</taxon>
    </lineage>
</organism>
<feature type="transmembrane region" description="Helical" evidence="1">
    <location>
        <begin position="68"/>
        <end position="86"/>
    </location>
</feature>
<protein>
    <submittedName>
        <fullName evidence="2">Uncharacterized protein</fullName>
    </submittedName>
</protein>
<keyword evidence="1" id="KW-0472">Membrane</keyword>
<dbReference type="EMBL" id="ARYM01000002">
    <property type="protein sequence ID" value="KDA00162.1"/>
    <property type="molecule type" value="Genomic_DNA"/>
</dbReference>
<keyword evidence="1" id="KW-1133">Transmembrane helix</keyword>
<proteinExistence type="predicted"/>
<keyword evidence="3" id="KW-1185">Reference proteome</keyword>
<comment type="caution">
    <text evidence="2">The sequence shown here is derived from an EMBL/GenBank/DDBJ whole genome shotgun (WGS) entry which is preliminary data.</text>
</comment>
<feature type="transmembrane region" description="Helical" evidence="1">
    <location>
        <begin position="6"/>
        <end position="26"/>
    </location>
</feature>
<reference evidence="2 3" key="1">
    <citation type="journal article" date="2014" name="Antonie Van Leeuwenhoek">
        <title>Hyphomonas beringensis sp. nov. and Hyphomonas chukchiensis sp. nov., isolated from surface seawater of the Bering Sea and Chukchi Sea.</title>
        <authorList>
            <person name="Li C."/>
            <person name="Lai Q."/>
            <person name="Li G."/>
            <person name="Dong C."/>
            <person name="Wang J."/>
            <person name="Liao Y."/>
            <person name="Shao Z."/>
        </authorList>
    </citation>
    <scope>NUCLEOTIDE SEQUENCE [LARGE SCALE GENOMIC DNA]</scope>
    <source>
        <strain evidence="2 3">PS728</strain>
    </source>
</reference>
<keyword evidence="1" id="KW-0812">Transmembrane</keyword>
<gene>
    <name evidence="2" type="ORF">HPO_02072</name>
</gene>
<name>A0A062VCE8_9PROT</name>
<dbReference type="eggNOG" id="ENOG503194Q">
    <property type="taxonomic scope" value="Bacteria"/>
</dbReference>
<dbReference type="RefSeq" id="WP_035593902.1">
    <property type="nucleotide sequence ID" value="NZ_ARYM01000002.1"/>
</dbReference>
<sequence length="89" mass="8672">MEQYIPLIVSALGGTVLGPIVARLLGGSGMMGVAGGILGGIGAHYGAEAAGVGLLFGSSPMMIHLQNFLEGGVGGAILGLLAGAVLKKR</sequence>
<dbReference type="STRING" id="1280954.HPO_02072"/>
<evidence type="ECO:0000313" key="2">
    <source>
        <dbReference type="EMBL" id="KDA00162.1"/>
    </source>
</evidence>
<feature type="transmembrane region" description="Helical" evidence="1">
    <location>
        <begin position="33"/>
        <end position="56"/>
    </location>
</feature>
<dbReference type="PATRIC" id="fig|1280954.3.peg.425"/>
<accession>A0A062VCE8</accession>